<gene>
    <name evidence="1" type="ORF">SI859A1_01022</name>
</gene>
<dbReference type="RefSeq" id="WP_009208885.1">
    <property type="nucleotide sequence ID" value="NZ_BBWP01000022.1"/>
</dbReference>
<organism evidence="1 2">
    <name type="scientific">Aurantimonas manganoxydans (strain ATCC BAA-1229 / DSM 21871 / SI85-9A1)</name>
    <dbReference type="NCBI Taxonomy" id="287752"/>
    <lineage>
        <taxon>Bacteria</taxon>
        <taxon>Pseudomonadati</taxon>
        <taxon>Pseudomonadota</taxon>
        <taxon>Alphaproteobacteria</taxon>
        <taxon>Hyphomicrobiales</taxon>
        <taxon>Aurantimonadaceae</taxon>
        <taxon>Aurantimonas</taxon>
    </lineage>
</organism>
<evidence type="ECO:0008006" key="3">
    <source>
        <dbReference type="Google" id="ProtNLM"/>
    </source>
</evidence>
<dbReference type="EMBL" id="AAPJ01000002">
    <property type="protein sequence ID" value="EAS50896.1"/>
    <property type="molecule type" value="Genomic_DNA"/>
</dbReference>
<proteinExistence type="predicted"/>
<dbReference type="InterPro" id="IPR009964">
    <property type="entry name" value="DUF1491"/>
</dbReference>
<sequence>MRITSELHVAQLVRRLFAAGDFAVVARRGADQAGAIFIVARQPGGAFQLYGPAPQSLNEESGERRFVLEPAADEAALEARLAREARFDPDFWVVEIETRDPEAFIDLATE</sequence>
<comment type="caution">
    <text evidence="1">The sequence shown here is derived from an EMBL/GenBank/DDBJ whole genome shotgun (WGS) entry which is preliminary data.</text>
</comment>
<dbReference type="Gene3D" id="3.40.1530.20">
    <property type="entry name" value="Protein of unknown function (DUF1491)"/>
    <property type="match status" value="1"/>
</dbReference>
<evidence type="ECO:0000313" key="1">
    <source>
        <dbReference type="EMBL" id="EAS50896.1"/>
    </source>
</evidence>
<dbReference type="OrthoDB" id="9809136at2"/>
<keyword evidence="2" id="KW-1185">Reference proteome</keyword>
<dbReference type="BioCyc" id="AURANTIMONAS:SI859A1_01022-MONOMER"/>
<dbReference type="AlphaFoldDB" id="Q1YJH7"/>
<dbReference type="Proteomes" id="UP000000321">
    <property type="component" value="Unassembled WGS sequence"/>
</dbReference>
<accession>Q1YJH7</accession>
<name>Q1YJH7_AURMS</name>
<protein>
    <recommendedName>
        <fullName evidence="3">DUF1491 family protein</fullName>
    </recommendedName>
</protein>
<dbReference type="Pfam" id="PF07372">
    <property type="entry name" value="DUF1491"/>
    <property type="match status" value="1"/>
</dbReference>
<reference evidence="1 2" key="1">
    <citation type="journal article" date="2008" name="Appl. Environ. Microbiol.">
        <title>Genomic insights into Mn(II) oxidation by the marine alphaproteobacterium Aurantimonas sp. strain SI85-9A1.</title>
        <authorList>
            <person name="Dick G.J."/>
            <person name="Podell S."/>
            <person name="Johnson H.A."/>
            <person name="Rivera-Espinoza Y."/>
            <person name="Bernier-Latmani R."/>
            <person name="McCarthy J.K."/>
            <person name="Torpey J.W."/>
            <person name="Clement B.G."/>
            <person name="Gaasterland T."/>
            <person name="Tebo B.M."/>
        </authorList>
    </citation>
    <scope>NUCLEOTIDE SEQUENCE [LARGE SCALE GENOMIC DNA]</scope>
    <source>
        <strain evidence="1 2">SI85-9A1</strain>
    </source>
</reference>
<evidence type="ECO:0000313" key="2">
    <source>
        <dbReference type="Proteomes" id="UP000000321"/>
    </source>
</evidence>
<dbReference type="HOGENOM" id="CLU_146719_0_0_5"/>